<dbReference type="InParanoid" id="B4D7H7"/>
<dbReference type="Gene3D" id="3.10.450.360">
    <property type="match status" value="1"/>
</dbReference>
<evidence type="ECO:0000313" key="1">
    <source>
        <dbReference type="EMBL" id="EDY17594.1"/>
    </source>
</evidence>
<accession>B4D7H7</accession>
<sequence>MKNHIIAALFAAAFTTIPVSVKAGESEKAVKLSDLPAAAAAALEKHAAGGQIVKVEQDEENGKISFEAKIKSAAGKISEVSVNAAGKLLAVEDVIELSAAPEAVRTAIEKEATGGKVEKLERVTEDGKTTYEALISANAKRREVVFSSAGKVVERENKTGKKD</sequence>
<organism evidence="1 2">
    <name type="scientific">Chthoniobacter flavus Ellin428</name>
    <dbReference type="NCBI Taxonomy" id="497964"/>
    <lineage>
        <taxon>Bacteria</taxon>
        <taxon>Pseudomonadati</taxon>
        <taxon>Verrucomicrobiota</taxon>
        <taxon>Spartobacteria</taxon>
        <taxon>Chthoniobacterales</taxon>
        <taxon>Chthoniobacteraceae</taxon>
        <taxon>Chthoniobacter</taxon>
    </lineage>
</organism>
<name>B4D7H7_9BACT</name>
<reference evidence="1 2" key="1">
    <citation type="journal article" date="2011" name="J. Bacteriol.">
        <title>Genome sequence of Chthoniobacter flavus Ellin428, an aerobic heterotrophic soil bacterium.</title>
        <authorList>
            <person name="Kant R."/>
            <person name="van Passel M.W."/>
            <person name="Palva A."/>
            <person name="Lucas S."/>
            <person name="Lapidus A."/>
            <person name="Glavina Del Rio T."/>
            <person name="Dalin E."/>
            <person name="Tice H."/>
            <person name="Bruce D."/>
            <person name="Goodwin L."/>
            <person name="Pitluck S."/>
            <person name="Larimer F.W."/>
            <person name="Land M.L."/>
            <person name="Hauser L."/>
            <person name="Sangwan P."/>
            <person name="de Vos W.M."/>
            <person name="Janssen P.H."/>
            <person name="Smidt H."/>
        </authorList>
    </citation>
    <scope>NUCLEOTIDE SEQUENCE [LARGE SCALE GENOMIC DNA]</scope>
    <source>
        <strain evidence="1 2">Ellin428</strain>
    </source>
</reference>
<comment type="caution">
    <text evidence="1">The sequence shown here is derived from an EMBL/GenBank/DDBJ whole genome shotgun (WGS) entry which is preliminary data.</text>
</comment>
<evidence type="ECO:0000313" key="2">
    <source>
        <dbReference type="Proteomes" id="UP000005824"/>
    </source>
</evidence>
<protein>
    <recommendedName>
        <fullName evidence="3">PepSY domain-containing protein</fullName>
    </recommendedName>
</protein>
<dbReference type="SUPFAM" id="SSF160574">
    <property type="entry name" value="BT0923-like"/>
    <property type="match status" value="1"/>
</dbReference>
<keyword evidence="2" id="KW-1185">Reference proteome</keyword>
<dbReference type="RefSeq" id="WP_006982213.1">
    <property type="nucleotide sequence ID" value="NZ_ABVL01000018.1"/>
</dbReference>
<dbReference type="EMBL" id="ABVL01000018">
    <property type="protein sequence ID" value="EDY17594.1"/>
    <property type="molecule type" value="Genomic_DNA"/>
</dbReference>
<evidence type="ECO:0008006" key="3">
    <source>
        <dbReference type="Google" id="ProtNLM"/>
    </source>
</evidence>
<gene>
    <name evidence="1" type="ORF">CfE428DRAFT_4892</name>
</gene>
<proteinExistence type="predicted"/>
<dbReference type="eggNOG" id="COG3212">
    <property type="taxonomic scope" value="Bacteria"/>
</dbReference>
<dbReference type="AlphaFoldDB" id="B4D7H7"/>
<dbReference type="Proteomes" id="UP000005824">
    <property type="component" value="Unassembled WGS sequence"/>
</dbReference>